<dbReference type="GO" id="GO:0000256">
    <property type="term" value="P:allantoin catabolic process"/>
    <property type="evidence" value="ECO:0007669"/>
    <property type="project" value="UniProtKB-UniRule"/>
</dbReference>
<dbReference type="NCBIfam" id="TIGR02961">
    <property type="entry name" value="allantoicase"/>
    <property type="match status" value="1"/>
</dbReference>
<evidence type="ECO:0000259" key="3">
    <source>
        <dbReference type="Pfam" id="PF03561"/>
    </source>
</evidence>
<sequence length="378" mass="40633">MSDIPAPDFVQLCDLAGRSLGGAVLAANDEFFAAKENLVLAEAPAAREDFGHRGKEYDGWETRRRRMPGHDWAVVRLGVPGIVAGVVIDTAFFTGNYPTRASVDGAAVEGHPSIDGLGKADWQPLVPLSDLAGDTANAFAVESGRRVTHVRLNIHPDGGVARLRVHGTAVPDPRIIDAGPLDLAALENGGRITGVSDAFYGRPAQLISRGLARSMGEGWETRRRRDDGNDWVEVTLACEGVVTLAELDTTWFLGNAPGTASLTGIGPDREVTLLPRTRLQPDTRHRFVIRRAPGVEKVRLDVYPDGGMARLRLWGRPTAAARAALGRRWFDALPDVQALEVLGSVGLPPRIAGRLVGDRPLSGELFPEVARLLDGPSR</sequence>
<dbReference type="GO" id="GO:0004037">
    <property type="term" value="F:allantoicase activity"/>
    <property type="evidence" value="ECO:0007669"/>
    <property type="project" value="UniProtKB-UniRule"/>
</dbReference>
<organism evidence="4 5">
    <name type="scientific">Blastococcus mobilis</name>
    <dbReference type="NCBI Taxonomy" id="1938746"/>
    <lineage>
        <taxon>Bacteria</taxon>
        <taxon>Bacillati</taxon>
        <taxon>Actinomycetota</taxon>
        <taxon>Actinomycetes</taxon>
        <taxon>Geodermatophilales</taxon>
        <taxon>Geodermatophilaceae</taxon>
        <taxon>Blastococcus</taxon>
    </lineage>
</organism>
<keyword evidence="2" id="KW-0659">Purine metabolism</keyword>
<proteinExistence type="inferred from homology"/>
<dbReference type="EC" id="3.5.3.4" evidence="2"/>
<dbReference type="SUPFAM" id="SSF49785">
    <property type="entry name" value="Galactose-binding domain-like"/>
    <property type="match status" value="2"/>
</dbReference>
<dbReference type="UniPathway" id="UPA00395">
    <property type="reaction ID" value="UER00654"/>
</dbReference>
<keyword evidence="2" id="KW-0378">Hydrolase</keyword>
<name>A0A239AW55_9ACTN</name>
<dbReference type="GO" id="GO:0006144">
    <property type="term" value="P:purine nucleobase metabolic process"/>
    <property type="evidence" value="ECO:0007669"/>
    <property type="project" value="UniProtKB-KW"/>
</dbReference>
<gene>
    <name evidence="2" type="primary">alc</name>
    <name evidence="4" type="ORF">SAMN06272737_1604</name>
</gene>
<dbReference type="AlphaFoldDB" id="A0A239AW55"/>
<dbReference type="HAMAP" id="MF_00813">
    <property type="entry name" value="Allantoicase"/>
    <property type="match status" value="1"/>
</dbReference>
<reference evidence="4 5" key="1">
    <citation type="submission" date="2017-06" db="EMBL/GenBank/DDBJ databases">
        <authorList>
            <person name="Kim H.J."/>
            <person name="Triplett B.A."/>
        </authorList>
    </citation>
    <scope>NUCLEOTIDE SEQUENCE [LARGE SCALE GENOMIC DNA]</scope>
    <source>
        <strain evidence="4 5">DSM 44272</strain>
    </source>
</reference>
<dbReference type="EMBL" id="FZNO01000060">
    <property type="protein sequence ID" value="SNR99581.1"/>
    <property type="molecule type" value="Genomic_DNA"/>
</dbReference>
<dbReference type="Gene3D" id="2.60.120.260">
    <property type="entry name" value="Galactose-binding domain-like"/>
    <property type="match status" value="2"/>
</dbReference>
<dbReference type="InterPro" id="IPR005164">
    <property type="entry name" value="Allantoicase"/>
</dbReference>
<dbReference type="InterPro" id="IPR015908">
    <property type="entry name" value="Allantoicase_dom"/>
</dbReference>
<evidence type="ECO:0000256" key="2">
    <source>
        <dbReference type="HAMAP-Rule" id="MF_00813"/>
    </source>
</evidence>
<feature type="domain" description="Allantoicase" evidence="3">
    <location>
        <begin position="21"/>
        <end position="169"/>
    </location>
</feature>
<comment type="catalytic activity">
    <reaction evidence="2">
        <text>allantoate + H2O = (S)-ureidoglycolate + urea</text>
        <dbReference type="Rhea" id="RHEA:11016"/>
        <dbReference type="ChEBI" id="CHEBI:15377"/>
        <dbReference type="ChEBI" id="CHEBI:16199"/>
        <dbReference type="ChEBI" id="CHEBI:17536"/>
        <dbReference type="ChEBI" id="CHEBI:57296"/>
        <dbReference type="EC" id="3.5.3.4"/>
    </reaction>
</comment>
<evidence type="ECO:0000256" key="1">
    <source>
        <dbReference type="ARBA" id="ARBA00009242"/>
    </source>
</evidence>
<dbReference type="PANTHER" id="PTHR12045:SF3">
    <property type="entry name" value="INACTIVE ALLANTOICASE-RELATED"/>
    <property type="match status" value="1"/>
</dbReference>
<dbReference type="PANTHER" id="PTHR12045">
    <property type="entry name" value="ALLANTOICASE"/>
    <property type="match status" value="1"/>
</dbReference>
<dbReference type="Proteomes" id="UP000198403">
    <property type="component" value="Unassembled WGS sequence"/>
</dbReference>
<evidence type="ECO:0000313" key="5">
    <source>
        <dbReference type="Proteomes" id="UP000198403"/>
    </source>
</evidence>
<feature type="domain" description="Allantoicase" evidence="3">
    <location>
        <begin position="189"/>
        <end position="317"/>
    </location>
</feature>
<dbReference type="InterPro" id="IPR008979">
    <property type="entry name" value="Galactose-bd-like_sf"/>
</dbReference>
<dbReference type="RefSeq" id="WP_254920888.1">
    <property type="nucleotide sequence ID" value="NZ_FZNO01000060.1"/>
</dbReference>
<accession>A0A239AW55</accession>
<evidence type="ECO:0000313" key="4">
    <source>
        <dbReference type="EMBL" id="SNR99581.1"/>
    </source>
</evidence>
<dbReference type="Pfam" id="PF03561">
    <property type="entry name" value="Allantoicase"/>
    <property type="match status" value="2"/>
</dbReference>
<keyword evidence="5" id="KW-1185">Reference proteome</keyword>
<comment type="pathway">
    <text evidence="2">Nitrogen metabolism; (S)-allantoin degradation; (S)-ureidoglycolate from allantoate (aminidohydrolase route): step 1/1.</text>
</comment>
<protein>
    <recommendedName>
        <fullName evidence="2">Probable allantoicase</fullName>
        <ecNumber evidence="2">3.5.3.4</ecNumber>
    </recommendedName>
    <alternativeName>
        <fullName evidence="2">Allantoate amidinohydrolase</fullName>
    </alternativeName>
</protein>
<comment type="similarity">
    <text evidence="1 2">Belongs to the allantoicase family.</text>
</comment>